<keyword evidence="6" id="KW-0963">Cytoplasm</keyword>
<dbReference type="GO" id="GO:0005737">
    <property type="term" value="C:cytoplasm"/>
    <property type="evidence" value="ECO:0007669"/>
    <property type="project" value="UniProtKB-SubCell"/>
</dbReference>
<evidence type="ECO:0000256" key="9">
    <source>
        <dbReference type="ARBA" id="ARBA00023242"/>
    </source>
</evidence>
<evidence type="ECO:0000313" key="13">
    <source>
        <dbReference type="EMBL" id="NWI18083.1"/>
    </source>
</evidence>
<dbReference type="PANTHER" id="PTHR34917">
    <property type="entry name" value="RBPJ-INTERACTING AND TUBULIN-ASSOCIATED PROTEIN 1"/>
    <property type="match status" value="1"/>
</dbReference>
<dbReference type="PANTHER" id="PTHR34917:SF1">
    <property type="entry name" value="RBPJ-INTERACTING AND TUBULIN-ASSOCIATED PROTEIN 1"/>
    <property type="match status" value="1"/>
</dbReference>
<evidence type="ECO:0000256" key="11">
    <source>
        <dbReference type="ARBA" id="ARBA00031318"/>
    </source>
</evidence>
<dbReference type="Proteomes" id="UP000545332">
    <property type="component" value="Unassembled WGS sequence"/>
</dbReference>
<sequence>RLRSHTPSYCDESLFGTKREDPAWAASWMKREDVAKLRPLLWSPSSAPRHQPSLSSRSKETPVRAVHPRAPASPATEDLSTERRGRSYIWRRPESDLDSEGRDSPNRGRSQSLTRLNGPGSLRLTSSNSKTEKHKNRCPATAPATPRSPLMRVRSSSVSAPSLARNSKAAGVCKPRPPWK</sequence>
<feature type="compositionally biased region" description="Polar residues" evidence="12">
    <location>
        <begin position="43"/>
        <end position="56"/>
    </location>
</feature>
<protein>
    <recommendedName>
        <fullName evidence="5">RBPJ-interacting and tubulin-associated protein 1</fullName>
    </recommendedName>
    <alternativeName>
        <fullName evidence="11">RBPJ-interacting and tubulin-associated protein</fullName>
    </alternativeName>
</protein>
<evidence type="ECO:0000256" key="5">
    <source>
        <dbReference type="ARBA" id="ARBA00014447"/>
    </source>
</evidence>
<evidence type="ECO:0000313" key="14">
    <source>
        <dbReference type="Proteomes" id="UP000545332"/>
    </source>
</evidence>
<dbReference type="GO" id="GO:0051168">
    <property type="term" value="P:nuclear export"/>
    <property type="evidence" value="ECO:0007669"/>
    <property type="project" value="InterPro"/>
</dbReference>
<dbReference type="AlphaFoldDB" id="A0A7K4KNT9"/>
<dbReference type="Pfam" id="PF17066">
    <property type="entry name" value="RITA"/>
    <property type="match status" value="1"/>
</dbReference>
<evidence type="ECO:0000256" key="2">
    <source>
        <dbReference type="ARBA" id="ARBA00004496"/>
    </source>
</evidence>
<feature type="non-terminal residue" evidence="13">
    <location>
        <position position="1"/>
    </location>
</feature>
<name>A0A7K4KNT9_9AVES</name>
<proteinExistence type="inferred from homology"/>
<keyword evidence="14" id="KW-1185">Reference proteome</keyword>
<keyword evidence="7" id="KW-0524">Neurogenesis</keyword>
<evidence type="ECO:0000256" key="8">
    <source>
        <dbReference type="ARBA" id="ARBA00022976"/>
    </source>
</evidence>
<gene>
    <name evidence="13" type="primary">Rita1_0</name>
    <name evidence="13" type="ORF">CRYSOU_R15220</name>
</gene>
<accession>A0A7K4KNT9</accession>
<dbReference type="GO" id="GO:0007219">
    <property type="term" value="P:Notch signaling pathway"/>
    <property type="evidence" value="ECO:0007669"/>
    <property type="project" value="UniProtKB-KW"/>
</dbReference>
<comment type="subcellular location">
    <subcellularLocation>
        <location evidence="2">Cytoplasm</location>
    </subcellularLocation>
    <subcellularLocation>
        <location evidence="1">Nucleus</location>
    </subcellularLocation>
</comment>
<feature type="non-terminal residue" evidence="13">
    <location>
        <position position="180"/>
    </location>
</feature>
<evidence type="ECO:0000256" key="6">
    <source>
        <dbReference type="ARBA" id="ARBA00022490"/>
    </source>
</evidence>
<comment type="subunit">
    <text evidence="4">Interacts with RBPJ/RBPSUH.</text>
</comment>
<dbReference type="GO" id="GO:0045746">
    <property type="term" value="P:negative regulation of Notch signaling pathway"/>
    <property type="evidence" value="ECO:0007669"/>
    <property type="project" value="TreeGrafter"/>
</dbReference>
<organism evidence="13 14">
    <name type="scientific">Crypturellus soui</name>
    <dbReference type="NCBI Taxonomy" id="458187"/>
    <lineage>
        <taxon>Eukaryota</taxon>
        <taxon>Metazoa</taxon>
        <taxon>Chordata</taxon>
        <taxon>Craniata</taxon>
        <taxon>Vertebrata</taxon>
        <taxon>Euteleostomi</taxon>
        <taxon>Archelosauria</taxon>
        <taxon>Archosauria</taxon>
        <taxon>Dinosauria</taxon>
        <taxon>Saurischia</taxon>
        <taxon>Theropoda</taxon>
        <taxon>Coelurosauria</taxon>
        <taxon>Aves</taxon>
        <taxon>Palaeognathae</taxon>
        <taxon>Tinamiformes</taxon>
        <taxon>Tinamidae</taxon>
        <taxon>Crypturellus</taxon>
    </lineage>
</organism>
<keyword evidence="8" id="KW-0914">Notch signaling pathway</keyword>
<dbReference type="EMBL" id="VWPX01014984">
    <property type="protein sequence ID" value="NWI18083.1"/>
    <property type="molecule type" value="Genomic_DNA"/>
</dbReference>
<reference evidence="13 14" key="1">
    <citation type="submission" date="2019-09" db="EMBL/GenBank/DDBJ databases">
        <title>Bird 10,000 Genomes (B10K) Project - Family phase.</title>
        <authorList>
            <person name="Zhang G."/>
        </authorList>
    </citation>
    <scope>NUCLEOTIDE SEQUENCE [LARGE SCALE GENOMIC DNA]</scope>
    <source>
        <strain evidence="13">B10K-MSB-42743</strain>
        <tissue evidence="13">Heart</tissue>
    </source>
</reference>
<comment type="similarity">
    <text evidence="3">Belongs to the RITA family.</text>
</comment>
<comment type="caution">
    <text evidence="13">The sequence shown here is derived from an EMBL/GenBank/DDBJ whole genome shotgun (WGS) entry which is preliminary data.</text>
</comment>
<feature type="compositionally biased region" description="Basic and acidic residues" evidence="12">
    <location>
        <begin position="80"/>
        <end position="106"/>
    </location>
</feature>
<dbReference type="GO" id="GO:0015631">
    <property type="term" value="F:tubulin binding"/>
    <property type="evidence" value="ECO:0007669"/>
    <property type="project" value="InterPro"/>
</dbReference>
<feature type="region of interest" description="Disordered" evidence="12">
    <location>
        <begin position="39"/>
        <end position="180"/>
    </location>
</feature>
<evidence type="ECO:0000256" key="1">
    <source>
        <dbReference type="ARBA" id="ARBA00004123"/>
    </source>
</evidence>
<evidence type="ECO:0000256" key="4">
    <source>
        <dbReference type="ARBA" id="ARBA00011667"/>
    </source>
</evidence>
<dbReference type="InterPro" id="IPR031418">
    <property type="entry name" value="RITA1"/>
</dbReference>
<dbReference type="OrthoDB" id="10061257at2759"/>
<evidence type="ECO:0000256" key="3">
    <source>
        <dbReference type="ARBA" id="ARBA00010906"/>
    </source>
</evidence>
<evidence type="ECO:0000256" key="10">
    <source>
        <dbReference type="ARBA" id="ARBA00024957"/>
    </source>
</evidence>
<comment type="function">
    <text evidence="10">Tubulin-binding protein that acts as a negative regulator of Notch signaling pathway. Shuttles between the cytoplasm and the nucleus and mediates the nuclear export of RBPJ/RBPSUH, thereby preventing the interaction between RBPJ/RBPSUH and NICD product of Notch proteins (Notch intracellular domain), leading to down-regulate Notch-mediated transcription. May play a role in neurogenesis.</text>
</comment>
<evidence type="ECO:0000256" key="12">
    <source>
        <dbReference type="SAM" id="MobiDB-lite"/>
    </source>
</evidence>
<dbReference type="GO" id="GO:0005634">
    <property type="term" value="C:nucleus"/>
    <property type="evidence" value="ECO:0007669"/>
    <property type="project" value="UniProtKB-SubCell"/>
</dbReference>
<evidence type="ECO:0000256" key="7">
    <source>
        <dbReference type="ARBA" id="ARBA00022902"/>
    </source>
</evidence>
<keyword evidence="9" id="KW-0539">Nucleus</keyword>
<dbReference type="GO" id="GO:0007399">
    <property type="term" value="P:nervous system development"/>
    <property type="evidence" value="ECO:0007669"/>
    <property type="project" value="UniProtKB-KW"/>
</dbReference>